<gene>
    <name evidence="3" type="ORF">DZC72_17785</name>
</gene>
<evidence type="ECO:0000259" key="2">
    <source>
        <dbReference type="Pfam" id="PF12770"/>
    </source>
</evidence>
<dbReference type="InterPro" id="IPR011990">
    <property type="entry name" value="TPR-like_helical_dom_sf"/>
</dbReference>
<dbReference type="AlphaFoldDB" id="A0A3R8R074"/>
<dbReference type="PANTHER" id="PTHR10098">
    <property type="entry name" value="RAPSYN-RELATED"/>
    <property type="match status" value="1"/>
</dbReference>
<comment type="caution">
    <text evidence="3">The sequence shown here is derived from an EMBL/GenBank/DDBJ whole genome shotgun (WGS) entry which is preliminary data.</text>
</comment>
<sequence length="998" mass="116258">MNNRYLFYFLIFTWFAFSQTKSRLSNTQIADSLDLDGEHSESLIYRNLALKEKGHSEDFSKLLLARWHYTTSCILETEGGQENHKKALEHSLKAREICDWIGTDKNYYFRYLVNNRIYHQNGWLDQWNNALSEAKKGLNILLDTLPDHHIKVLYLLDDLGFLHTVTDDPERANTYYERSYKLYKKYHPEEMAETYVNAERMAENYKKLGLRHEEFRLLSENEAYWMDDHNKSDAFFYRYKTYRKLAEWYHFYGNFELAENYLKKEEQLFDTVSNSHKKNEKQRLDKRELSQLYFNYAKLYLNSHNEEKAKEFLDKAKQQVKGATRFYTWEVKREIDLYVLESKLSGQTYETASELLNKAIDLAKKYKSQHYTNPVPLQTELFQLFKTEGNTDQALALLDDILKEPEINDNLNFQLNCQKGTLLHANGDMSEAGIAFQRAIQFILKEGTDANFANLDIDDIKEFYNYHTLEGMLLLGDFLLASTRKNKPQKGLEEALNIFLLSSKIFDNIYIGDTYNDKLYEYYKTLESGLVSCLEIEPKSNNIDLCLQALENNASKLTWSKFMYGKYKHQLKIPENILKEELKIKTLLNYYQSVLYQNKRENQITADTLTIRILDLKKKLRDNQEFIEENYNNYYNRSVAEFNTTQFRQDLNEDQAILKYSFINNYLYAFLLTKEKSSLTNLGNEKGLKHALLEYISNLRTFNSNPKIPQELISISELITHHSKTDVTIIPTETLGFLPYETLIPNYIDTDINLNYSTSLSLYQEQKKTIGKKQEFSVGIFTGQGKDTSVDPNFLPSVDKEINTITSINEASIFYQATKETFIQKASDYKVLHLAMHSNIDNENPEFSNLQFNGKDLLIGELYNESIASDLAILSACDTGNGKVTNGEGVQSVSNAFTYAGVPSTLVSLWKVDDKATSTLMGYFYKFLNQGKSKSLALKLAKKAYLNSDIDQELKHPYYWSGFILSGNTDALIQNEFNYWWLALLVIPLISFLSFKRS</sequence>
<dbReference type="OrthoDB" id="9771112at2"/>
<dbReference type="InterPro" id="IPR024983">
    <property type="entry name" value="CHAT_dom"/>
</dbReference>
<reference evidence="4" key="2">
    <citation type="submission" date="2018-12" db="EMBL/GenBank/DDBJ databases">
        <title>Maribacter lutimaris sp. nov., isolated from marine sediment.</title>
        <authorList>
            <person name="Kim K.K."/>
        </authorList>
    </citation>
    <scope>NUCLEOTIDE SEQUENCE [LARGE SCALE GENOMIC DNA]</scope>
    <source>
        <strain evidence="4">PoM-212</strain>
    </source>
</reference>
<protein>
    <submittedName>
        <fullName evidence="3">CHAT domain-containing protein</fullName>
    </submittedName>
</protein>
<feature type="domain" description="CHAT" evidence="2">
    <location>
        <begin position="719"/>
        <end position="968"/>
    </location>
</feature>
<keyword evidence="1" id="KW-0812">Transmembrane</keyword>
<organism evidence="3 4">
    <name type="scientific">Maribacter algicola</name>
    <dbReference type="NCBI Taxonomy" id="2498892"/>
    <lineage>
        <taxon>Bacteria</taxon>
        <taxon>Pseudomonadati</taxon>
        <taxon>Bacteroidota</taxon>
        <taxon>Flavobacteriia</taxon>
        <taxon>Flavobacteriales</taxon>
        <taxon>Flavobacteriaceae</taxon>
        <taxon>Maribacter</taxon>
    </lineage>
</organism>
<feature type="transmembrane region" description="Helical" evidence="1">
    <location>
        <begin position="977"/>
        <end position="995"/>
    </location>
</feature>
<evidence type="ECO:0000313" key="3">
    <source>
        <dbReference type="EMBL" id="RRQ47444.1"/>
    </source>
</evidence>
<keyword evidence="4" id="KW-1185">Reference proteome</keyword>
<name>A0A3R8R074_9FLAO</name>
<keyword evidence="1" id="KW-0472">Membrane</keyword>
<dbReference type="SUPFAM" id="SSF48452">
    <property type="entry name" value="TPR-like"/>
    <property type="match status" value="2"/>
</dbReference>
<dbReference type="EMBL" id="QUSX01000006">
    <property type="protein sequence ID" value="RRQ47444.1"/>
    <property type="molecule type" value="Genomic_DNA"/>
</dbReference>
<keyword evidence="1" id="KW-1133">Transmembrane helix</keyword>
<evidence type="ECO:0000256" key="1">
    <source>
        <dbReference type="SAM" id="Phobius"/>
    </source>
</evidence>
<accession>A0A3R8R074</accession>
<dbReference type="Proteomes" id="UP000286990">
    <property type="component" value="Unassembled WGS sequence"/>
</dbReference>
<reference evidence="4" key="1">
    <citation type="submission" date="2018-08" db="EMBL/GenBank/DDBJ databases">
        <authorList>
            <person name="Khan S.A."/>
            <person name="J S.E."/>
        </authorList>
    </citation>
    <scope>NUCLEOTIDE SEQUENCE [LARGE SCALE GENOMIC DNA]</scope>
    <source>
        <strain evidence="4">PoM-212</strain>
    </source>
</reference>
<evidence type="ECO:0000313" key="4">
    <source>
        <dbReference type="Proteomes" id="UP000286990"/>
    </source>
</evidence>
<dbReference type="RefSeq" id="WP_125224234.1">
    <property type="nucleotide sequence ID" value="NZ_QUSX01000006.1"/>
</dbReference>
<proteinExistence type="predicted"/>
<dbReference type="PANTHER" id="PTHR10098:SF108">
    <property type="entry name" value="TETRATRICOPEPTIDE REPEAT PROTEIN 28"/>
    <property type="match status" value="1"/>
</dbReference>
<dbReference type="Gene3D" id="1.25.40.10">
    <property type="entry name" value="Tetratricopeptide repeat domain"/>
    <property type="match status" value="2"/>
</dbReference>
<dbReference type="Pfam" id="PF12770">
    <property type="entry name" value="CHAT"/>
    <property type="match status" value="1"/>
</dbReference>